<dbReference type="AlphaFoldDB" id="A0A9P4P499"/>
<evidence type="ECO:0000313" key="3">
    <source>
        <dbReference type="Proteomes" id="UP000800235"/>
    </source>
</evidence>
<dbReference type="InterPro" id="IPR013078">
    <property type="entry name" value="His_Pase_superF_clade-1"/>
</dbReference>
<evidence type="ECO:0000256" key="1">
    <source>
        <dbReference type="SAM" id="MobiDB-lite"/>
    </source>
</evidence>
<feature type="compositionally biased region" description="Polar residues" evidence="1">
    <location>
        <begin position="519"/>
        <end position="541"/>
    </location>
</feature>
<dbReference type="CDD" id="cd07040">
    <property type="entry name" value="HP"/>
    <property type="match status" value="1"/>
</dbReference>
<dbReference type="Proteomes" id="UP000800235">
    <property type="component" value="Unassembled WGS sequence"/>
</dbReference>
<dbReference type="PANTHER" id="PTHR16469:SF27">
    <property type="entry name" value="UBIQUITIN-ASSOCIATED AND SH3 DOMAIN-CONTAINING BA-RELATED"/>
    <property type="match status" value="1"/>
</dbReference>
<feature type="compositionally biased region" description="Basic and acidic residues" evidence="1">
    <location>
        <begin position="602"/>
        <end position="612"/>
    </location>
</feature>
<accession>A0A9P4P499</accession>
<dbReference type="OrthoDB" id="3898179at2759"/>
<dbReference type="Gene3D" id="3.40.50.1240">
    <property type="entry name" value="Phosphoglycerate mutase-like"/>
    <property type="match status" value="2"/>
</dbReference>
<organism evidence="2 3">
    <name type="scientific">Tothia fuscella</name>
    <dbReference type="NCBI Taxonomy" id="1048955"/>
    <lineage>
        <taxon>Eukaryota</taxon>
        <taxon>Fungi</taxon>
        <taxon>Dikarya</taxon>
        <taxon>Ascomycota</taxon>
        <taxon>Pezizomycotina</taxon>
        <taxon>Dothideomycetes</taxon>
        <taxon>Pleosporomycetidae</taxon>
        <taxon>Venturiales</taxon>
        <taxon>Cylindrosympodiaceae</taxon>
        <taxon>Tothia</taxon>
    </lineage>
</organism>
<proteinExistence type="predicted"/>
<sequence length="659" mass="72727">MTRAPSVIIVVRHGARMDAADRHWHLSSPAPYDPPLTYGGWNQSKALGSRIASVLDARAQALELDGIANITEPHNETAQRRRKRREQKVVIHSSPFLRCLQTSVAIAAGMAQSENNARSRQRHQPGCTTKSQKSQLEPPSGNQEKFVLDQEDENVFSKPTKPILRVDAFLGEWLSQESFEHITAPPDSTMMIATAKAQLLRHDQIQVFQPSTLGNGHFPGGWSLARRPKLDSQQVVSAIHDRDELSSSSSLNVPYSPHRASSHSSTGETSIKAGHWGAMASHIQSCKTRYNPPIPAYAVAPSDAIPRGYCTHAREECMDIDIHWDSMRQPQDWGDGGMLGEEWSLMHKRFRFGLNKMISWYKEHSPDFRPEREDPLAFEHDDGDDEDHEEYDLVLVLVTHSAGCNALVGALSNHPVLMDFGMSSLSMAVRTEDTNSSSSTGRRRSSVDFGPSEEYEVKIMGSTGHLRAGAEATKVAALQSPHLVPQIPEFRVTQPRISQQGPGSVDKSKRYGELKKLPNSMSSALGSIRRTTNTPSNTYRNSSRSPVRSPRSRSSSGLWSKAPTAASSVDDEIQDLSIGPPAADTRPESSDSDTPLPTGFRKFSDRYIEDSTPRPGGLGRSLSQHGLWGPKPAAIKTEAELGIKRRWSMAPHTAENDSY</sequence>
<dbReference type="InterPro" id="IPR029033">
    <property type="entry name" value="His_PPase_superfam"/>
</dbReference>
<dbReference type="InterPro" id="IPR051710">
    <property type="entry name" value="Phosphatase_SH3-domain"/>
</dbReference>
<evidence type="ECO:0000313" key="2">
    <source>
        <dbReference type="EMBL" id="KAF2436618.1"/>
    </source>
</evidence>
<feature type="region of interest" description="Disordered" evidence="1">
    <location>
        <begin position="490"/>
        <end position="633"/>
    </location>
</feature>
<protein>
    <recommendedName>
        <fullName evidence="4">Phosphoglycerate mutase</fullName>
    </recommendedName>
</protein>
<feature type="compositionally biased region" description="Basic and acidic residues" evidence="1">
    <location>
        <begin position="506"/>
        <end position="516"/>
    </location>
</feature>
<name>A0A9P4P499_9PEZI</name>
<comment type="caution">
    <text evidence="2">The sequence shown here is derived from an EMBL/GenBank/DDBJ whole genome shotgun (WGS) entry which is preliminary data.</text>
</comment>
<dbReference type="SMART" id="SM00855">
    <property type="entry name" value="PGAM"/>
    <property type="match status" value="1"/>
</dbReference>
<reference evidence="2" key="1">
    <citation type="journal article" date="2020" name="Stud. Mycol.">
        <title>101 Dothideomycetes genomes: a test case for predicting lifestyles and emergence of pathogens.</title>
        <authorList>
            <person name="Haridas S."/>
            <person name="Albert R."/>
            <person name="Binder M."/>
            <person name="Bloem J."/>
            <person name="Labutti K."/>
            <person name="Salamov A."/>
            <person name="Andreopoulos B."/>
            <person name="Baker S."/>
            <person name="Barry K."/>
            <person name="Bills G."/>
            <person name="Bluhm B."/>
            <person name="Cannon C."/>
            <person name="Castanera R."/>
            <person name="Culley D."/>
            <person name="Daum C."/>
            <person name="Ezra D."/>
            <person name="Gonzalez J."/>
            <person name="Henrissat B."/>
            <person name="Kuo A."/>
            <person name="Liang C."/>
            <person name="Lipzen A."/>
            <person name="Lutzoni F."/>
            <person name="Magnuson J."/>
            <person name="Mondo S."/>
            <person name="Nolan M."/>
            <person name="Ohm R."/>
            <person name="Pangilinan J."/>
            <person name="Park H.-J."/>
            <person name="Ramirez L."/>
            <person name="Alfaro M."/>
            <person name="Sun H."/>
            <person name="Tritt A."/>
            <person name="Yoshinaga Y."/>
            <person name="Zwiers L.-H."/>
            <person name="Turgeon B."/>
            <person name="Goodwin S."/>
            <person name="Spatafora J."/>
            <person name="Crous P."/>
            <person name="Grigoriev I."/>
        </authorList>
    </citation>
    <scope>NUCLEOTIDE SEQUENCE</scope>
    <source>
        <strain evidence="2">CBS 130266</strain>
    </source>
</reference>
<feature type="compositionally biased region" description="Polar residues" evidence="1">
    <location>
        <begin position="126"/>
        <end position="142"/>
    </location>
</feature>
<dbReference type="SUPFAM" id="SSF53254">
    <property type="entry name" value="Phosphoglycerate mutase-like"/>
    <property type="match status" value="1"/>
</dbReference>
<feature type="region of interest" description="Disordered" evidence="1">
    <location>
        <begin position="112"/>
        <end position="142"/>
    </location>
</feature>
<feature type="compositionally biased region" description="Low complexity" evidence="1">
    <location>
        <begin position="542"/>
        <end position="556"/>
    </location>
</feature>
<dbReference type="PANTHER" id="PTHR16469">
    <property type="entry name" value="UBIQUITIN-ASSOCIATED AND SH3 DOMAIN-CONTAINING BA-RELATED"/>
    <property type="match status" value="1"/>
</dbReference>
<dbReference type="EMBL" id="MU007010">
    <property type="protein sequence ID" value="KAF2436618.1"/>
    <property type="molecule type" value="Genomic_DNA"/>
</dbReference>
<keyword evidence="3" id="KW-1185">Reference proteome</keyword>
<gene>
    <name evidence="2" type="ORF">EJ08DRAFT_644945</name>
</gene>
<evidence type="ECO:0008006" key="4">
    <source>
        <dbReference type="Google" id="ProtNLM"/>
    </source>
</evidence>
<feature type="region of interest" description="Disordered" evidence="1">
    <location>
        <begin position="239"/>
        <end position="269"/>
    </location>
</feature>